<gene>
    <name evidence="3" type="ORF">ENS19_06000</name>
</gene>
<keyword evidence="1" id="KW-0472">Membrane</keyword>
<organism evidence="3">
    <name type="scientific">Candidatus Methanomethylicus mesodigestus</name>
    <dbReference type="NCBI Taxonomy" id="1867258"/>
    <lineage>
        <taxon>Archaea</taxon>
        <taxon>Thermoproteota</taxon>
        <taxon>Methanosuratincolia</taxon>
        <taxon>Candidatus Methanomethylicales</taxon>
        <taxon>Candidatus Methanomethylicaceae</taxon>
        <taxon>Candidatus Methanomethylicus</taxon>
    </lineage>
</organism>
<feature type="transmembrane region" description="Helical" evidence="1">
    <location>
        <begin position="145"/>
        <end position="162"/>
    </location>
</feature>
<protein>
    <submittedName>
        <fullName evidence="3">DUF1616 domain-containing protein</fullName>
    </submittedName>
</protein>
<comment type="caution">
    <text evidence="3">The sequence shown here is derived from an EMBL/GenBank/DDBJ whole genome shotgun (WGS) entry which is preliminary data.</text>
</comment>
<proteinExistence type="predicted"/>
<reference evidence="3" key="1">
    <citation type="journal article" date="2020" name="mSystems">
        <title>Genome- and Community-Level Interaction Insights into Carbon Utilization and Element Cycling Functions of Hydrothermarchaeota in Hydrothermal Sediment.</title>
        <authorList>
            <person name="Zhou Z."/>
            <person name="Liu Y."/>
            <person name="Xu W."/>
            <person name="Pan J."/>
            <person name="Luo Z.H."/>
            <person name="Li M."/>
        </authorList>
    </citation>
    <scope>NUCLEOTIDE SEQUENCE [LARGE SCALE GENOMIC DNA]</scope>
    <source>
        <strain evidence="3">SpSt-468</strain>
    </source>
</reference>
<sequence length="177" mass="19072">MKLEEAVRAASSAFGAKPEEVAKRIYLLREAGMASMKDADPPLTLPSYVKSPYSAWFWALVGLVCASVALVYFSPGPLAYLRYALGSLFVLYLPGSALIELLYPKRKDLSQLERVALSLGLSLALVPLVGLLLNYTPWGIRLDPIVVSLSILTVGLAAGAVVRKFGYLKLEAAGRNA</sequence>
<dbReference type="EMBL" id="DSTX01000011">
    <property type="protein sequence ID" value="HFK20822.1"/>
    <property type="molecule type" value="Genomic_DNA"/>
</dbReference>
<feature type="transmembrane region" description="Helical" evidence="1">
    <location>
        <begin position="55"/>
        <end position="74"/>
    </location>
</feature>
<evidence type="ECO:0000256" key="1">
    <source>
        <dbReference type="SAM" id="Phobius"/>
    </source>
</evidence>
<evidence type="ECO:0000313" key="3">
    <source>
        <dbReference type="EMBL" id="HFK20822.1"/>
    </source>
</evidence>
<dbReference type="InterPro" id="IPR011674">
    <property type="entry name" value="DUF1616"/>
</dbReference>
<dbReference type="Pfam" id="PF07760">
    <property type="entry name" value="DUF1616"/>
    <property type="match status" value="1"/>
</dbReference>
<feature type="transmembrane region" description="Helical" evidence="1">
    <location>
        <begin position="80"/>
        <end position="103"/>
    </location>
</feature>
<feature type="transmembrane region" description="Helical" evidence="1">
    <location>
        <begin position="115"/>
        <end position="133"/>
    </location>
</feature>
<keyword evidence="1" id="KW-1133">Transmembrane helix</keyword>
<feature type="domain" description="DUF1616" evidence="2">
    <location>
        <begin position="61"/>
        <end position="164"/>
    </location>
</feature>
<keyword evidence="1" id="KW-0812">Transmembrane</keyword>
<evidence type="ECO:0000259" key="2">
    <source>
        <dbReference type="Pfam" id="PF07760"/>
    </source>
</evidence>
<accession>A0A7C3F671</accession>
<name>A0A7C3F671_9CREN</name>
<dbReference type="AlphaFoldDB" id="A0A7C3F671"/>